<sequence length="462" mass="53744">MNGTKSNNNDSSMEMNRPSLIALELLIVFLNRITRSFPHLNDRHGRNQLLVSYLTGPHFLTIETVLGHYFSGHPLFGVPIVSDLIILTELIKIYLFRTKLNDSQSSQNFFPSLWFLLELFIHLLAQDWHLTIEANEPNIILPLHENPCFLEDLSSFNTCLTEYMIRYVCSQHTKISEDLLQIICSHKAFYLLNDCNNDDANFNNLLPVNCKRLLQSYKQLSLCKNNHQTKPYIKSNYIPLATIEPEFYGTEDNHHHCHTDDYHAKSLNINNVNVFNRHFLISLVICELITALRSEDSDLQRRGVDIRRYAKPTKFLESVSVGNSNTKEPEKPRSPLPNEDSDVNFILNTQLDSTKPMKYSTMKRLLLINVWILKYIPDSLYHEWLQQASTKERNQLLLLIFLIVDVFEIHISEDDLPLKDSYPLRDSRNHSDYQVIKNESRNTLDQNTSSNGMFLKIYISLI</sequence>
<name>A0A183P8V9_9TREM</name>
<dbReference type="Proteomes" id="UP000269396">
    <property type="component" value="Unassembled WGS sequence"/>
</dbReference>
<protein>
    <submittedName>
        <fullName evidence="1">Uncharacterized protein</fullName>
    </submittedName>
</protein>
<accession>A0A183P8V9</accession>
<dbReference type="GO" id="GO:0005085">
    <property type="term" value="F:guanyl-nucleotide exchange factor activity"/>
    <property type="evidence" value="ECO:0007669"/>
    <property type="project" value="InterPro"/>
</dbReference>
<dbReference type="AlphaFoldDB" id="A0A183P8V9"/>
<dbReference type="InterPro" id="IPR026791">
    <property type="entry name" value="DOCK"/>
</dbReference>
<dbReference type="GO" id="GO:0007264">
    <property type="term" value="P:small GTPase-mediated signal transduction"/>
    <property type="evidence" value="ECO:0007669"/>
    <property type="project" value="InterPro"/>
</dbReference>
<evidence type="ECO:0000313" key="2">
    <source>
        <dbReference type="Proteomes" id="UP000269396"/>
    </source>
</evidence>
<gene>
    <name evidence="1" type="ORF">SMTD_LOCUS10794</name>
</gene>
<evidence type="ECO:0000313" key="1">
    <source>
        <dbReference type="EMBL" id="VDP56021.1"/>
    </source>
</evidence>
<dbReference type="EMBL" id="UZAL01030878">
    <property type="protein sequence ID" value="VDP56021.1"/>
    <property type="molecule type" value="Genomic_DNA"/>
</dbReference>
<proteinExistence type="predicted"/>
<dbReference type="STRING" id="31246.A0A183P8V9"/>
<reference evidence="1 2" key="1">
    <citation type="submission" date="2018-11" db="EMBL/GenBank/DDBJ databases">
        <authorList>
            <consortium name="Pathogen Informatics"/>
        </authorList>
    </citation>
    <scope>NUCLEOTIDE SEQUENCE [LARGE SCALE GENOMIC DNA]</scope>
    <source>
        <strain>Denwood</strain>
        <strain evidence="2">Zambia</strain>
    </source>
</reference>
<keyword evidence="2" id="KW-1185">Reference proteome</keyword>
<dbReference type="PANTHER" id="PTHR23317:SF76">
    <property type="entry name" value="LD20667P"/>
    <property type="match status" value="1"/>
</dbReference>
<dbReference type="PANTHER" id="PTHR23317">
    <property type="entry name" value="DEDICATOR OF CYTOKINESIS DOCK"/>
    <property type="match status" value="1"/>
</dbReference>
<organism evidence="1 2">
    <name type="scientific">Schistosoma mattheei</name>
    <dbReference type="NCBI Taxonomy" id="31246"/>
    <lineage>
        <taxon>Eukaryota</taxon>
        <taxon>Metazoa</taxon>
        <taxon>Spiralia</taxon>
        <taxon>Lophotrochozoa</taxon>
        <taxon>Platyhelminthes</taxon>
        <taxon>Trematoda</taxon>
        <taxon>Digenea</taxon>
        <taxon>Strigeidida</taxon>
        <taxon>Schistosomatoidea</taxon>
        <taxon>Schistosomatidae</taxon>
        <taxon>Schistosoma</taxon>
    </lineage>
</organism>